<gene>
    <name evidence="3" type="ORF">CIT26_00370</name>
</gene>
<dbReference type="RefSeq" id="WP_095490725.1">
    <property type="nucleotide sequence ID" value="NZ_NPKJ01000003.1"/>
</dbReference>
<comment type="caution">
    <text evidence="3">The sequence shown here is derived from an EMBL/GenBank/DDBJ whole genome shotgun (WGS) entry which is preliminary data.</text>
</comment>
<dbReference type="GO" id="GO:0003824">
    <property type="term" value="F:catalytic activity"/>
    <property type="evidence" value="ECO:0007669"/>
    <property type="project" value="InterPro"/>
</dbReference>
<dbReference type="CDD" id="cd06558">
    <property type="entry name" value="crotonase-like"/>
    <property type="match status" value="1"/>
</dbReference>
<evidence type="ECO:0008006" key="5">
    <source>
        <dbReference type="Google" id="ProtNLM"/>
    </source>
</evidence>
<keyword evidence="4" id="KW-1185">Reference proteome</keyword>
<organism evidence="3 4">
    <name type="scientific">Mesorhizobium temperatum</name>
    <dbReference type="NCBI Taxonomy" id="241416"/>
    <lineage>
        <taxon>Bacteria</taxon>
        <taxon>Pseudomonadati</taxon>
        <taxon>Pseudomonadota</taxon>
        <taxon>Alphaproteobacteria</taxon>
        <taxon>Hyphomicrobiales</taxon>
        <taxon>Phyllobacteriaceae</taxon>
        <taxon>Mesorhizobium</taxon>
    </lineage>
</organism>
<evidence type="ECO:0000256" key="1">
    <source>
        <dbReference type="ARBA" id="ARBA00005254"/>
    </source>
</evidence>
<dbReference type="Pfam" id="PF00378">
    <property type="entry name" value="ECH_1"/>
    <property type="match status" value="1"/>
</dbReference>
<evidence type="ECO:0000313" key="4">
    <source>
        <dbReference type="Proteomes" id="UP000216442"/>
    </source>
</evidence>
<dbReference type="PANTHER" id="PTHR43802:SF1">
    <property type="entry name" value="IP11341P-RELATED"/>
    <property type="match status" value="1"/>
</dbReference>
<dbReference type="Proteomes" id="UP000216442">
    <property type="component" value="Unassembled WGS sequence"/>
</dbReference>
<proteinExistence type="inferred from homology"/>
<dbReference type="OrthoDB" id="9795727at2"/>
<evidence type="ECO:0000313" key="3">
    <source>
        <dbReference type="EMBL" id="PAQ12491.1"/>
    </source>
</evidence>
<name>A0A271LWD8_9HYPH</name>
<protein>
    <recommendedName>
        <fullName evidence="5">Crotonase</fullName>
    </recommendedName>
</protein>
<sequence>MNEVVTKQENQAFHIIFNRPERLNAVNEDLYQQTLDALKFADENPNIRCVILSGNGRAFCAGADLKAHKSGDRTRDEREAYIMLGQCVCEQIQTMKTPVIAQVHGYAVGGGAEIATSADFLIISEDAQLGFPEVAIGTYVGGGVTVRLPSLIGLRNAASLLLLGNRITGAKCLEIGLATEAPPADQLVERTTALVERLVKNAPLPMARLKAAINFPKSPESLFRAEAEDVLAIMETKDWAEGVAAFAERRSPKFEGK</sequence>
<dbReference type="PROSITE" id="PS00166">
    <property type="entry name" value="ENOYL_COA_HYDRATASE"/>
    <property type="match status" value="1"/>
</dbReference>
<dbReference type="InterPro" id="IPR001753">
    <property type="entry name" value="Enoyl-CoA_hydra/iso"/>
</dbReference>
<comment type="similarity">
    <text evidence="1 2">Belongs to the enoyl-CoA hydratase/isomerase family.</text>
</comment>
<dbReference type="InterPro" id="IPR018376">
    <property type="entry name" value="Enoyl-CoA_hyd/isom_CS"/>
</dbReference>
<dbReference type="Gene3D" id="3.90.226.10">
    <property type="entry name" value="2-enoyl-CoA Hydratase, Chain A, domain 1"/>
    <property type="match status" value="1"/>
</dbReference>
<dbReference type="SUPFAM" id="SSF52096">
    <property type="entry name" value="ClpP/crotonase"/>
    <property type="match status" value="1"/>
</dbReference>
<reference evidence="3 4" key="1">
    <citation type="submission" date="2017-08" db="EMBL/GenBank/DDBJ databases">
        <title>Mesorhizobium wenxinae sp. nov., a novel rhizobial species isolated from root nodules of chickpea (Cicer arietinum L.).</title>
        <authorList>
            <person name="Zhang J."/>
        </authorList>
    </citation>
    <scope>NUCLEOTIDE SEQUENCE [LARGE SCALE GENOMIC DNA]</scope>
    <source>
        <strain evidence="3 4">SDW018</strain>
    </source>
</reference>
<evidence type="ECO:0000256" key="2">
    <source>
        <dbReference type="RuleBase" id="RU003707"/>
    </source>
</evidence>
<dbReference type="AlphaFoldDB" id="A0A271LWD8"/>
<accession>A0A271LWD8</accession>
<dbReference type="InterPro" id="IPR029045">
    <property type="entry name" value="ClpP/crotonase-like_dom_sf"/>
</dbReference>
<dbReference type="EMBL" id="NPKJ01000003">
    <property type="protein sequence ID" value="PAQ12491.1"/>
    <property type="molecule type" value="Genomic_DNA"/>
</dbReference>
<dbReference type="PANTHER" id="PTHR43802">
    <property type="entry name" value="ENOYL-COA HYDRATASE"/>
    <property type="match status" value="1"/>
</dbReference>